<dbReference type="AlphaFoldDB" id="A0A1C3EU44"/>
<feature type="region of interest" description="Disordered" evidence="1">
    <location>
        <begin position="23"/>
        <end position="67"/>
    </location>
</feature>
<accession>A0A1C3EU44</accession>
<dbReference type="Proteomes" id="UP000094828">
    <property type="component" value="Unassembled WGS sequence"/>
</dbReference>
<organism evidence="2 3">
    <name type="scientific">Planctopirus hydrillae</name>
    <dbReference type="NCBI Taxonomy" id="1841610"/>
    <lineage>
        <taxon>Bacteria</taxon>
        <taxon>Pseudomonadati</taxon>
        <taxon>Planctomycetota</taxon>
        <taxon>Planctomycetia</taxon>
        <taxon>Planctomycetales</taxon>
        <taxon>Planctomycetaceae</taxon>
        <taxon>Planctopirus</taxon>
    </lineage>
</organism>
<proteinExistence type="predicted"/>
<keyword evidence="3" id="KW-1185">Reference proteome</keyword>
<gene>
    <name evidence="2" type="ORF">A6X21_01750</name>
</gene>
<reference evidence="2 3" key="1">
    <citation type="submission" date="2016-05" db="EMBL/GenBank/DDBJ databases">
        <title>Genomic and physiological characterization of Planctopirus sp. isolated from fresh water lake.</title>
        <authorList>
            <person name="Subhash Y."/>
            <person name="Ramana C."/>
        </authorList>
    </citation>
    <scope>NUCLEOTIDE SEQUENCE [LARGE SCALE GENOMIC DNA]</scope>
    <source>
        <strain evidence="2 3">JC280</strain>
    </source>
</reference>
<comment type="caution">
    <text evidence="2">The sequence shown here is derived from an EMBL/GenBank/DDBJ whole genome shotgun (WGS) entry which is preliminary data.</text>
</comment>
<evidence type="ECO:0000313" key="3">
    <source>
        <dbReference type="Proteomes" id="UP000094828"/>
    </source>
</evidence>
<protein>
    <submittedName>
        <fullName evidence="2">Uncharacterized protein</fullName>
    </submittedName>
</protein>
<name>A0A1C3EU44_9PLAN</name>
<dbReference type="EMBL" id="LYDR01000001">
    <property type="protein sequence ID" value="ODA36822.1"/>
    <property type="molecule type" value="Genomic_DNA"/>
</dbReference>
<sequence>MKRIRDRSPVEDLCSMLAALKSREPMKTSDLNHAGKSHALSQSLKGRTTQRRVKQRRATQRRDHSER</sequence>
<evidence type="ECO:0000313" key="2">
    <source>
        <dbReference type="EMBL" id="ODA36822.1"/>
    </source>
</evidence>
<evidence type="ECO:0000256" key="1">
    <source>
        <dbReference type="SAM" id="MobiDB-lite"/>
    </source>
</evidence>
<feature type="compositionally biased region" description="Basic residues" evidence="1">
    <location>
        <begin position="48"/>
        <end position="59"/>
    </location>
</feature>